<evidence type="ECO:0000313" key="3">
    <source>
        <dbReference type="Proteomes" id="UP000192042"/>
    </source>
</evidence>
<keyword evidence="3" id="KW-1185">Reference proteome</keyword>
<accession>A0A1W1I375</accession>
<dbReference type="STRING" id="1325564.NSJP_1285"/>
<name>A0A1W1I375_9BACT</name>
<sequence>MRTHLSRQAAASGVEGDRRRIRIRRKTEPEDPAGAIPTRQTKEFWPISGWLVVGPSHVTLNASCGCFPRNAPVLHNNPRYPLTCRVTWLRSVDTLQAAEAAHSSSVEHQLTTKFRIVVLVSPPVEYACGRISSTETQYVIMEHLPKWCEDP</sequence>
<dbReference type="EMBL" id="LT828648">
    <property type="protein sequence ID" value="SLM47458.1"/>
    <property type="molecule type" value="Genomic_DNA"/>
</dbReference>
<proteinExistence type="predicted"/>
<gene>
    <name evidence="2" type="ORF">NSJP_1285</name>
</gene>
<feature type="region of interest" description="Disordered" evidence="1">
    <location>
        <begin position="1"/>
        <end position="36"/>
    </location>
</feature>
<protein>
    <submittedName>
        <fullName evidence="2">Uncharacterized protein</fullName>
    </submittedName>
</protein>
<dbReference type="Proteomes" id="UP000192042">
    <property type="component" value="Chromosome I"/>
</dbReference>
<evidence type="ECO:0000313" key="2">
    <source>
        <dbReference type="EMBL" id="SLM47458.1"/>
    </source>
</evidence>
<evidence type="ECO:0000256" key="1">
    <source>
        <dbReference type="SAM" id="MobiDB-lite"/>
    </source>
</evidence>
<organism evidence="2 3">
    <name type="scientific">Nitrospira japonica</name>
    <dbReference type="NCBI Taxonomy" id="1325564"/>
    <lineage>
        <taxon>Bacteria</taxon>
        <taxon>Pseudomonadati</taxon>
        <taxon>Nitrospirota</taxon>
        <taxon>Nitrospiria</taxon>
        <taxon>Nitrospirales</taxon>
        <taxon>Nitrospiraceae</taxon>
        <taxon>Nitrospira</taxon>
    </lineage>
</organism>
<dbReference type="KEGG" id="nja:NSJP_1285"/>
<reference evidence="2" key="1">
    <citation type="submission" date="2017-03" db="EMBL/GenBank/DDBJ databases">
        <authorList>
            <person name="Afonso C.L."/>
            <person name="Miller P.J."/>
            <person name="Scott M.A."/>
            <person name="Spackman E."/>
            <person name="Goraichik I."/>
            <person name="Dimitrov K.M."/>
            <person name="Suarez D.L."/>
            <person name="Swayne D.E."/>
        </authorList>
    </citation>
    <scope>NUCLEOTIDE SEQUENCE [LARGE SCALE GENOMIC DNA]</scope>
    <source>
        <strain evidence="2">Genome sequencing of Nitrospira japonica strain NJ11</strain>
    </source>
</reference>
<dbReference type="AlphaFoldDB" id="A0A1W1I375"/>